<dbReference type="InterPro" id="IPR032675">
    <property type="entry name" value="LRR_dom_sf"/>
</dbReference>
<dbReference type="OrthoDB" id="5818988at2759"/>
<dbReference type="SUPFAM" id="SSF52075">
    <property type="entry name" value="Outer arm dynein light chain 1"/>
    <property type="match status" value="1"/>
</dbReference>
<evidence type="ECO:0000313" key="2">
    <source>
        <dbReference type="Proteomes" id="UP000277928"/>
    </source>
</evidence>
<dbReference type="Proteomes" id="UP000277928">
    <property type="component" value="Unassembled WGS sequence"/>
</dbReference>
<organism evidence="1 2">
    <name type="scientific">Litomosoides sigmodontis</name>
    <name type="common">Filarial nematode worm</name>
    <dbReference type="NCBI Taxonomy" id="42156"/>
    <lineage>
        <taxon>Eukaryota</taxon>
        <taxon>Metazoa</taxon>
        <taxon>Ecdysozoa</taxon>
        <taxon>Nematoda</taxon>
        <taxon>Chromadorea</taxon>
        <taxon>Rhabditida</taxon>
        <taxon>Spirurina</taxon>
        <taxon>Spiruromorpha</taxon>
        <taxon>Filarioidea</taxon>
        <taxon>Onchocercidae</taxon>
        <taxon>Litomosoides</taxon>
    </lineage>
</organism>
<name>A0A3P7JW31_LITSI</name>
<reference evidence="1 2" key="1">
    <citation type="submission" date="2018-08" db="EMBL/GenBank/DDBJ databases">
        <authorList>
            <person name="Laetsch R D."/>
            <person name="Stevens L."/>
            <person name="Kumar S."/>
            <person name="Blaxter L. M."/>
        </authorList>
    </citation>
    <scope>NUCLEOTIDE SEQUENCE [LARGE SCALE GENOMIC DNA]</scope>
</reference>
<keyword evidence="2" id="KW-1185">Reference proteome</keyword>
<dbReference type="AlphaFoldDB" id="A0A3P7JW31"/>
<evidence type="ECO:0000313" key="1">
    <source>
        <dbReference type="EMBL" id="VDM92909.1"/>
    </source>
</evidence>
<dbReference type="Gene3D" id="3.80.10.10">
    <property type="entry name" value="Ribonuclease Inhibitor"/>
    <property type="match status" value="1"/>
</dbReference>
<accession>A0A3P7JW31</accession>
<dbReference type="EMBL" id="UYRX01002206">
    <property type="protein sequence ID" value="VDM92909.1"/>
    <property type="molecule type" value="Genomic_DNA"/>
</dbReference>
<gene>
    <name evidence="1" type="ORF">NLS_LOCUS9973</name>
</gene>
<sequence length="407" mass="46835">MYSFPKFTKMDTLMLDGFNIKPEVFLPESLTTLEWLDRSGKFLRIMPKLRYLVNLEYLMLGHAEFLDTQEFDSFLQMISSENLPKLQYLIFRYCKIDSHRQTVVIRSSDNDDSERELPNDENVSELNIKLNSLQMIKLDLCYTDLGFVVRRIISFTGSSMRVVSLNVISEETNYERIYDLSSLIAARKLTLHFGILQKDTKAMEREVLNSMKLPPPSFGTVLGRFEASFLTDETLLRNLLLTHSLPRLTDVKFIQVSAITPPVLLHLSLMAPRLRKLSLINCGEDRLDIGILNFITSFSSRISKSLQIIWKRKSSRPLSFYNMLLNEHWDLIKDFEIRVIPKKFAANKVGEKIVIWETETKKTLYLQDFDVNDQGRILGIVMPPDSDISSCDSGFQANGESTSSANL</sequence>
<protein>
    <submittedName>
        <fullName evidence="1">Uncharacterized protein</fullName>
    </submittedName>
</protein>
<proteinExistence type="predicted"/>
<dbReference type="STRING" id="42156.A0A3P7JW31"/>
<dbReference type="OMA" id="INCGEDR"/>